<protein>
    <submittedName>
        <fullName evidence="2">Uncharacterized protein</fullName>
    </submittedName>
</protein>
<evidence type="ECO:0000313" key="3">
    <source>
        <dbReference type="Proteomes" id="UP000516305"/>
    </source>
</evidence>
<accession>A0A7H0VC67</accession>
<evidence type="ECO:0000256" key="1">
    <source>
        <dbReference type="SAM" id="Coils"/>
    </source>
</evidence>
<reference evidence="2 3" key="1">
    <citation type="submission" date="2020-08" db="EMBL/GenBank/DDBJ databases">
        <title>Croceimicrobium hydrocarbonivorans gen. nov., sp. nov., a novel marine bacterium isolated from a bacterial consortium that degrades polyethylene terephthalate.</title>
        <authorList>
            <person name="Liu R."/>
        </authorList>
    </citation>
    <scope>NUCLEOTIDE SEQUENCE [LARGE SCALE GENOMIC DNA]</scope>
    <source>
        <strain evidence="2 3">A20-9</strain>
    </source>
</reference>
<dbReference type="AlphaFoldDB" id="A0A7H0VC67"/>
<dbReference type="KEGG" id="chyd:H4K34_13135"/>
<evidence type="ECO:0000313" key="2">
    <source>
        <dbReference type="EMBL" id="QNR23315.1"/>
    </source>
</evidence>
<dbReference type="EMBL" id="CP060139">
    <property type="protein sequence ID" value="QNR23315.1"/>
    <property type="molecule type" value="Genomic_DNA"/>
</dbReference>
<dbReference type="RefSeq" id="WP_210757844.1">
    <property type="nucleotide sequence ID" value="NZ_CP060139.1"/>
</dbReference>
<sequence>MELPHFLLADNTDTPDNLYIIHTQYPRFIWDIYGDDVEWLDELEGEEEELVNEVASLMETAEAFFEREMQRLEAEA</sequence>
<gene>
    <name evidence="2" type="ORF">H4K34_13135</name>
</gene>
<proteinExistence type="predicted"/>
<organism evidence="2 3">
    <name type="scientific">Croceimicrobium hydrocarbonivorans</name>
    <dbReference type="NCBI Taxonomy" id="2761580"/>
    <lineage>
        <taxon>Bacteria</taxon>
        <taxon>Pseudomonadati</taxon>
        <taxon>Bacteroidota</taxon>
        <taxon>Flavobacteriia</taxon>
        <taxon>Flavobacteriales</taxon>
        <taxon>Owenweeksiaceae</taxon>
        <taxon>Croceimicrobium</taxon>
    </lineage>
</organism>
<dbReference type="Proteomes" id="UP000516305">
    <property type="component" value="Chromosome"/>
</dbReference>
<keyword evidence="3" id="KW-1185">Reference proteome</keyword>
<name>A0A7H0VC67_9FLAO</name>
<keyword evidence="1" id="KW-0175">Coiled coil</keyword>
<feature type="coiled-coil region" evidence="1">
    <location>
        <begin position="40"/>
        <end position="75"/>
    </location>
</feature>